<dbReference type="GO" id="GO:0005886">
    <property type="term" value="C:plasma membrane"/>
    <property type="evidence" value="ECO:0007669"/>
    <property type="project" value="UniProtKB-SubCell"/>
</dbReference>
<keyword evidence="3 9" id="KW-0812">Transmembrane</keyword>
<keyword evidence="6 9" id="KW-0472">Membrane</keyword>
<feature type="transmembrane region" description="Helical" evidence="9">
    <location>
        <begin position="46"/>
        <end position="67"/>
    </location>
</feature>
<feature type="transmembrane region" description="Helical" evidence="9">
    <location>
        <begin position="142"/>
        <end position="161"/>
    </location>
</feature>
<keyword evidence="8 9" id="KW-0807">Transducer</keyword>
<comment type="caution">
    <text evidence="9">Lacks conserved residue(s) required for the propagation of feature annotation.</text>
</comment>
<evidence type="ECO:0000313" key="10">
    <source>
        <dbReference type="EMBL" id="QCS37752.1"/>
    </source>
</evidence>
<proteinExistence type="inferred from homology"/>
<keyword evidence="7 9" id="KW-0675">Receptor</keyword>
<dbReference type="GO" id="GO:0007165">
    <property type="term" value="P:signal transduction"/>
    <property type="evidence" value="ECO:0007669"/>
    <property type="project" value="UniProtKB-KW"/>
</dbReference>
<evidence type="ECO:0000256" key="4">
    <source>
        <dbReference type="ARBA" id="ARBA00022725"/>
    </source>
</evidence>
<organism evidence="10">
    <name type="scientific">Rhynchophorus ferrugineus</name>
    <name type="common">Red palm weevil</name>
    <name type="synonym">Curculio ferrugineus</name>
    <dbReference type="NCBI Taxonomy" id="354439"/>
    <lineage>
        <taxon>Eukaryota</taxon>
        <taxon>Metazoa</taxon>
        <taxon>Ecdysozoa</taxon>
        <taxon>Arthropoda</taxon>
        <taxon>Hexapoda</taxon>
        <taxon>Insecta</taxon>
        <taxon>Pterygota</taxon>
        <taxon>Neoptera</taxon>
        <taxon>Endopterygota</taxon>
        <taxon>Coleoptera</taxon>
        <taxon>Polyphaga</taxon>
        <taxon>Cucujiformia</taxon>
        <taxon>Curculionidae</taxon>
        <taxon>Dryophthorinae</taxon>
        <taxon>Rhynchophorus</taxon>
    </lineage>
</organism>
<dbReference type="InterPro" id="IPR004117">
    <property type="entry name" value="7tm6_olfct_rcpt"/>
</dbReference>
<feature type="transmembrane region" description="Helical" evidence="9">
    <location>
        <begin position="79"/>
        <end position="100"/>
    </location>
</feature>
<dbReference type="PANTHER" id="PTHR21137">
    <property type="entry name" value="ODORANT RECEPTOR"/>
    <property type="match status" value="1"/>
</dbReference>
<comment type="similarity">
    <text evidence="9">Belongs to the insect chemoreceptor superfamily. Heteromeric odorant receptor channel (TC 1.A.69) family.</text>
</comment>
<reference evidence="10" key="1">
    <citation type="submission" date="2018-10" db="EMBL/GenBank/DDBJ databases">
        <title>Ferrugineol-specific odorant receptor of the red palm weevil, Rhynchophorus ferrugineus.</title>
        <authorList>
            <person name="Antony B."/>
            <person name="Johny J."/>
            <person name="Jacquin-Joly E."/>
            <person name="Alsaleh M.A."/>
            <person name="Pain A."/>
        </authorList>
    </citation>
    <scope>NUCLEOTIDE SEQUENCE</scope>
</reference>
<dbReference type="GO" id="GO:0004984">
    <property type="term" value="F:olfactory receptor activity"/>
    <property type="evidence" value="ECO:0007669"/>
    <property type="project" value="InterPro"/>
</dbReference>
<evidence type="ECO:0000256" key="3">
    <source>
        <dbReference type="ARBA" id="ARBA00022692"/>
    </source>
</evidence>
<feature type="transmembrane region" description="Helical" evidence="9">
    <location>
        <begin position="195"/>
        <end position="216"/>
    </location>
</feature>
<dbReference type="GO" id="GO:0005549">
    <property type="term" value="F:odorant binding"/>
    <property type="evidence" value="ECO:0007669"/>
    <property type="project" value="InterPro"/>
</dbReference>
<dbReference type="PANTHER" id="PTHR21137:SF40">
    <property type="entry name" value="ODORANT RECEPTOR 56A"/>
    <property type="match status" value="1"/>
</dbReference>
<evidence type="ECO:0000256" key="6">
    <source>
        <dbReference type="ARBA" id="ARBA00023136"/>
    </source>
</evidence>
<evidence type="ECO:0000256" key="5">
    <source>
        <dbReference type="ARBA" id="ARBA00022989"/>
    </source>
</evidence>
<evidence type="ECO:0000256" key="1">
    <source>
        <dbReference type="ARBA" id="ARBA00004141"/>
    </source>
</evidence>
<feature type="transmembrane region" description="Helical" evidence="9">
    <location>
        <begin position="16"/>
        <end position="34"/>
    </location>
</feature>
<accession>A0A4P8W8S8</accession>
<dbReference type="AlphaFoldDB" id="A0A4P8W8S8"/>
<name>A0A4P8W8S8_RHYFE</name>
<sequence>MEKRPFDRNTEKNTRLIGFLKTLMVCTGTWSYHWTDNFILKKLYHYFFFFPLSVFGAFYIAIIMELFRVLYERDKLDKLLLNLGIVLDASKITIRLFFYFKNNVLAKFKNIMRDEQDIFESQEPEVIEYYLQRAKSWRSTLIFLYITTCLCSYGYMIIEISDNILVNRRHKANNESVEPPFLYQIYYPNPVENRVSLYCVNCFMVTFIILAVNVSFGISTTCMVYGATQLEIFQIRLKRIHEIAEKSYNGDVALTLKTYIVKHQDLMTFILDLNDCIRSATLGEFLISSINCASVVADITKVSDIGLDATYSGCYVVLLISQIFTYASAASEIKIQSAAIADAIYECEWYNFDKNSQKMINILQSRAQKPLEMTIGPFGAMTNETAVMMMKACYSYVAFMKDSGVAETTVD</sequence>
<keyword evidence="5 9" id="KW-1133">Transmembrane helix</keyword>
<protein>
    <recommendedName>
        <fullName evidence="9">Odorant receptor</fullName>
    </recommendedName>
</protein>
<keyword evidence="4 9" id="KW-0552">Olfaction</keyword>
<evidence type="ECO:0000256" key="8">
    <source>
        <dbReference type="ARBA" id="ARBA00023224"/>
    </source>
</evidence>
<evidence type="ECO:0000256" key="7">
    <source>
        <dbReference type="ARBA" id="ARBA00023170"/>
    </source>
</evidence>
<dbReference type="EMBL" id="MK060009">
    <property type="protein sequence ID" value="QCS37752.1"/>
    <property type="molecule type" value="Genomic_DNA"/>
</dbReference>
<gene>
    <name evidence="10" type="primary">OR5519</name>
</gene>
<evidence type="ECO:0000256" key="2">
    <source>
        <dbReference type="ARBA" id="ARBA00022606"/>
    </source>
</evidence>
<dbReference type="Pfam" id="PF02949">
    <property type="entry name" value="7tm_6"/>
    <property type="match status" value="1"/>
</dbReference>
<comment type="subcellular location">
    <subcellularLocation>
        <location evidence="9">Cell membrane</location>
        <topology evidence="9">Multi-pass membrane protein</topology>
    </subcellularLocation>
    <subcellularLocation>
        <location evidence="1">Membrane</location>
        <topology evidence="1">Multi-pass membrane protein</topology>
    </subcellularLocation>
</comment>
<keyword evidence="2 9" id="KW-0716">Sensory transduction</keyword>
<evidence type="ECO:0000256" key="9">
    <source>
        <dbReference type="RuleBase" id="RU351113"/>
    </source>
</evidence>